<evidence type="ECO:0000313" key="2">
    <source>
        <dbReference type="EMBL" id="BBH26396.1"/>
    </source>
</evidence>
<evidence type="ECO:0000313" key="3">
    <source>
        <dbReference type="Proteomes" id="UP000268059"/>
    </source>
</evidence>
<protein>
    <submittedName>
        <fullName evidence="2">Hemerythrin</fullName>
    </submittedName>
</protein>
<dbReference type="Gene3D" id="1.20.120.520">
    <property type="entry name" value="nmb1532 protein domain like"/>
    <property type="match status" value="1"/>
</dbReference>
<dbReference type="GO" id="GO:0005886">
    <property type="term" value="C:plasma membrane"/>
    <property type="evidence" value="ECO:0007669"/>
    <property type="project" value="TreeGrafter"/>
</dbReference>
<dbReference type="EMBL" id="AP019309">
    <property type="protein sequence ID" value="BBH26396.1"/>
    <property type="molecule type" value="Genomic_DNA"/>
</dbReference>
<dbReference type="Pfam" id="PF01814">
    <property type="entry name" value="Hemerythrin"/>
    <property type="match status" value="1"/>
</dbReference>
<proteinExistence type="predicted"/>
<dbReference type="OrthoDB" id="9785474at2"/>
<dbReference type="InParanoid" id="A0A3G9J6S4"/>
<accession>A0A3G9J6S4</accession>
<dbReference type="Proteomes" id="UP000268059">
    <property type="component" value="Chromosome"/>
</dbReference>
<organism evidence="2 3">
    <name type="scientific">Intestinibaculum porci</name>
    <dbReference type="NCBI Taxonomy" id="2487118"/>
    <lineage>
        <taxon>Bacteria</taxon>
        <taxon>Bacillati</taxon>
        <taxon>Bacillota</taxon>
        <taxon>Erysipelotrichia</taxon>
        <taxon>Erysipelotrichales</taxon>
        <taxon>Erysipelotrichaceae</taxon>
        <taxon>Intestinibaculum</taxon>
    </lineage>
</organism>
<reference evidence="2 3" key="1">
    <citation type="submission" date="2018-11" db="EMBL/GenBank/DDBJ databases">
        <title>Novel Erysipelotrichaceae bacterium isolated from small intestine of a swine.</title>
        <authorList>
            <person name="Kim J.S."/>
            <person name="Choe H."/>
            <person name="Lee Y.R."/>
            <person name="Kim K.M."/>
            <person name="Park D.S."/>
        </authorList>
    </citation>
    <scope>NUCLEOTIDE SEQUENCE [LARGE SCALE GENOMIC DNA]</scope>
    <source>
        <strain evidence="2 3">SG0102</strain>
    </source>
</reference>
<feature type="domain" description="Hemerythrin-like" evidence="1">
    <location>
        <begin position="3"/>
        <end position="138"/>
    </location>
</feature>
<evidence type="ECO:0000259" key="1">
    <source>
        <dbReference type="Pfam" id="PF01814"/>
    </source>
</evidence>
<dbReference type="PANTHER" id="PTHR39966:SF1">
    <property type="entry name" value="HEMERYTHRIN-LIKE DOMAIN-CONTAINING PROTEIN"/>
    <property type="match status" value="1"/>
</dbReference>
<dbReference type="RefSeq" id="WP_125119269.1">
    <property type="nucleotide sequence ID" value="NZ_AP019309.1"/>
</dbReference>
<dbReference type="AlphaFoldDB" id="A0A3G9J6S4"/>
<name>A0A3G9J6S4_9FIRM</name>
<sequence>MEAISIMMEDHRNIRRMTSVMNRIITSIRNTKEVNEQDLRDVVDFCRGYADEHHHAKEEKILFPELLKIDFDNFDGMINHVMLVEHDEGRKHATGIETNLNKYLETQDEKYLSGIIIELSYYIQTLNEHTEKEDECLYVFAENALPASSKEYVDALTKEKQQADIDAKIVEHYLTILERLEKTYA</sequence>
<dbReference type="PANTHER" id="PTHR39966">
    <property type="entry name" value="BLL2471 PROTEIN-RELATED"/>
    <property type="match status" value="1"/>
</dbReference>
<dbReference type="KEGG" id="ebm:SG0102_13300"/>
<dbReference type="InterPro" id="IPR012312">
    <property type="entry name" value="Hemerythrin-like"/>
</dbReference>
<keyword evidence="3" id="KW-1185">Reference proteome</keyword>
<gene>
    <name evidence="2" type="ORF">SG0102_13300</name>
</gene>